<dbReference type="PANTHER" id="PTHR12126">
    <property type="entry name" value="NADH-UBIQUINONE OXIDOREDUCTASE 39 KDA SUBUNIT-RELATED"/>
    <property type="match status" value="1"/>
</dbReference>
<proteinExistence type="predicted"/>
<reference evidence="2 3" key="1">
    <citation type="submission" date="2023-11" db="EMBL/GenBank/DDBJ databases">
        <title>Analysis of the Genomes of Mucilaginibacter gossypii cycad 4 and M. sabulilitoris SNA2: microbes with the potential for plant growth promotion.</title>
        <authorList>
            <person name="Hirsch A.M."/>
            <person name="Humm E."/>
            <person name="Rubbi M."/>
            <person name="Del Vecchio G."/>
            <person name="Ha S.M."/>
            <person name="Pellegrini M."/>
            <person name="Gunsalus R.P."/>
        </authorList>
    </citation>
    <scope>NUCLEOTIDE SEQUENCE [LARGE SCALE GENOMIC DNA]</scope>
    <source>
        <strain evidence="2 3">SNA2</strain>
    </source>
</reference>
<dbReference type="Gene3D" id="3.40.50.720">
    <property type="entry name" value="NAD(P)-binding Rossmann-like Domain"/>
    <property type="match status" value="1"/>
</dbReference>
<dbReference type="SUPFAM" id="SSF51735">
    <property type="entry name" value="NAD(P)-binding Rossmann-fold domains"/>
    <property type="match status" value="1"/>
</dbReference>
<name>A0ABZ0TMC6_9SPHI</name>
<dbReference type="Pfam" id="PF05368">
    <property type="entry name" value="NmrA"/>
    <property type="match status" value="1"/>
</dbReference>
<sequence length="258" mass="28977">MKNVLVTGGTGLLGREVVDQLIALNYEVTVLSSKKNSSVPDGVQLIKGDLASNSGLIEATENADIIIHCASNPKDTRSVDIKGTQNLLGAINRNKTLHFIYISIINVDKSNYEYYQTKIKVEQMIAASGIPFSVLRTTQFHNYVLTILKTFDKKDGVIAIPDGMHFQSIEVKEAATLLVDMAQREPVGLVRGIGGPELLRFEEMAKTYLNVLNRNDELKIKPIRNEEYDRYRSENNIWPTNSYGNITWEAFLRHNFVS</sequence>
<dbReference type="RefSeq" id="WP_321561850.1">
    <property type="nucleotide sequence ID" value="NZ_CP139558.1"/>
</dbReference>
<dbReference type="Proteomes" id="UP001324380">
    <property type="component" value="Chromosome"/>
</dbReference>
<feature type="domain" description="NmrA-like" evidence="1">
    <location>
        <begin position="2"/>
        <end position="151"/>
    </location>
</feature>
<protein>
    <submittedName>
        <fullName evidence="2">NmrA family NAD(P)-binding protein</fullName>
    </submittedName>
</protein>
<dbReference type="InterPro" id="IPR008030">
    <property type="entry name" value="NmrA-like"/>
</dbReference>
<gene>
    <name evidence="2" type="ORF">SNE25_25535</name>
</gene>
<evidence type="ECO:0000313" key="2">
    <source>
        <dbReference type="EMBL" id="WPU92690.1"/>
    </source>
</evidence>
<dbReference type="InterPro" id="IPR036291">
    <property type="entry name" value="NAD(P)-bd_dom_sf"/>
</dbReference>
<accession>A0ABZ0TMC6</accession>
<organism evidence="2 3">
    <name type="scientific">Mucilaginibacter sabulilitoris</name>
    <dbReference type="NCBI Taxonomy" id="1173583"/>
    <lineage>
        <taxon>Bacteria</taxon>
        <taxon>Pseudomonadati</taxon>
        <taxon>Bacteroidota</taxon>
        <taxon>Sphingobacteriia</taxon>
        <taxon>Sphingobacteriales</taxon>
        <taxon>Sphingobacteriaceae</taxon>
        <taxon>Mucilaginibacter</taxon>
    </lineage>
</organism>
<dbReference type="InterPro" id="IPR051207">
    <property type="entry name" value="ComplexI_NDUFA9_subunit"/>
</dbReference>
<evidence type="ECO:0000313" key="3">
    <source>
        <dbReference type="Proteomes" id="UP001324380"/>
    </source>
</evidence>
<dbReference type="EMBL" id="CP139558">
    <property type="protein sequence ID" value="WPU92690.1"/>
    <property type="molecule type" value="Genomic_DNA"/>
</dbReference>
<dbReference type="PANTHER" id="PTHR12126:SF11">
    <property type="entry name" value="NADH DEHYDROGENASE [UBIQUINONE] 1 ALPHA SUBCOMPLEX SUBUNIT 9, MITOCHONDRIAL"/>
    <property type="match status" value="1"/>
</dbReference>
<evidence type="ECO:0000259" key="1">
    <source>
        <dbReference type="Pfam" id="PF05368"/>
    </source>
</evidence>
<keyword evidence="3" id="KW-1185">Reference proteome</keyword>